<name>A0A094ZK32_9PROT</name>
<dbReference type="Proteomes" id="UP000321800">
    <property type="component" value="Unassembled WGS sequence"/>
</dbReference>
<reference evidence="2 3" key="1">
    <citation type="submission" date="2014-06" db="EMBL/GenBank/DDBJ databases">
        <title>Functional and comparative genomic analyses of the Drosophila gut microbiota identify candidate symbiosis factors.</title>
        <authorList>
            <person name="Newell P.D."/>
            <person name="Chaston J.M."/>
            <person name="Douglas A.E."/>
        </authorList>
    </citation>
    <scope>NUCLEOTIDE SEQUENCE [LARGE SCALE GENOMIC DNA]</scope>
    <source>
        <strain evidence="2 3">DmCS_006</strain>
    </source>
</reference>
<dbReference type="AlphaFoldDB" id="A0A094ZK32"/>
<comment type="caution">
    <text evidence="2">The sequence shown here is derived from an EMBL/GenBank/DDBJ whole genome shotgun (WGS) entry which is preliminary data.</text>
</comment>
<dbReference type="GeneID" id="89477353"/>
<gene>
    <name evidence="2" type="ORF">AtDm6_2006</name>
    <name evidence="1" type="ORF">ATR01nite_10410</name>
</gene>
<evidence type="ECO:0000313" key="4">
    <source>
        <dbReference type="Proteomes" id="UP000321800"/>
    </source>
</evidence>
<dbReference type="STRING" id="104102.AtDm6_2006"/>
<dbReference type="Proteomes" id="UP000029448">
    <property type="component" value="Unassembled WGS sequence"/>
</dbReference>
<proteinExistence type="predicted"/>
<organism evidence="2 3">
    <name type="scientific">Acetobacter tropicalis</name>
    <dbReference type="NCBI Taxonomy" id="104102"/>
    <lineage>
        <taxon>Bacteria</taxon>
        <taxon>Pseudomonadati</taxon>
        <taxon>Pseudomonadota</taxon>
        <taxon>Alphaproteobacteria</taxon>
        <taxon>Acetobacterales</taxon>
        <taxon>Acetobacteraceae</taxon>
        <taxon>Acetobacter</taxon>
    </lineage>
</organism>
<accession>A0A094ZK32</accession>
<keyword evidence="3" id="KW-1185">Reference proteome</keyword>
<sequence length="58" mass="6163">MLKTALWPGIVVVSFLLVASGLVASQPDAKSAMLSLSQATSCLFQYDVVQTTFETAAR</sequence>
<reference evidence="1 4" key="2">
    <citation type="submission" date="2019-07" db="EMBL/GenBank/DDBJ databases">
        <title>Whole genome shotgun sequence of Acetobacter tropicalis NBRC 16470.</title>
        <authorList>
            <person name="Hosoyama A."/>
            <person name="Uohara A."/>
            <person name="Ohji S."/>
            <person name="Ichikawa N."/>
        </authorList>
    </citation>
    <scope>NUCLEOTIDE SEQUENCE [LARGE SCALE GENOMIC DNA]</scope>
    <source>
        <strain evidence="1 4">NBRC 16470</strain>
    </source>
</reference>
<evidence type="ECO:0000313" key="1">
    <source>
        <dbReference type="EMBL" id="GEL49966.1"/>
    </source>
</evidence>
<protein>
    <submittedName>
        <fullName evidence="2">Uncharacterized protein</fullName>
    </submittedName>
</protein>
<dbReference type="RefSeq" id="WP_156105416.1">
    <property type="nucleotide sequence ID" value="NZ_BJVR01000006.1"/>
</dbReference>
<evidence type="ECO:0000313" key="2">
    <source>
        <dbReference type="EMBL" id="KGB22771.1"/>
    </source>
</evidence>
<dbReference type="EMBL" id="JOKM01000072">
    <property type="protein sequence ID" value="KGB22771.1"/>
    <property type="molecule type" value="Genomic_DNA"/>
</dbReference>
<dbReference type="EMBL" id="BJVR01000006">
    <property type="protein sequence ID" value="GEL49966.1"/>
    <property type="molecule type" value="Genomic_DNA"/>
</dbReference>
<evidence type="ECO:0000313" key="3">
    <source>
        <dbReference type="Proteomes" id="UP000029448"/>
    </source>
</evidence>
<dbReference type="PATRIC" id="fig|104102.7.peg.1982"/>